<dbReference type="EC" id="2.5.1.129" evidence="5"/>
<evidence type="ECO:0000256" key="4">
    <source>
        <dbReference type="ARBA" id="ARBA00022679"/>
    </source>
</evidence>
<dbReference type="NCBIfam" id="NF004685">
    <property type="entry name" value="PRK06029.1"/>
    <property type="match status" value="1"/>
</dbReference>
<proteinExistence type="inferred from homology"/>
<dbReference type="HAMAP" id="MF_01984">
    <property type="entry name" value="ubiX_pad"/>
    <property type="match status" value="1"/>
</dbReference>
<comment type="caution">
    <text evidence="5">Lacks conserved residue(s) required for the propagation of feature annotation.</text>
</comment>
<comment type="caution">
    <text evidence="7">The sequence shown here is derived from an EMBL/GenBank/DDBJ whole genome shotgun (WGS) entry which is preliminary data.</text>
</comment>
<evidence type="ECO:0000256" key="5">
    <source>
        <dbReference type="HAMAP-Rule" id="MF_01984"/>
    </source>
</evidence>
<feature type="binding site" evidence="5">
    <location>
        <position position="170"/>
    </location>
    <ligand>
        <name>dimethylallyl phosphate</name>
        <dbReference type="ChEBI" id="CHEBI:88052"/>
    </ligand>
</feature>
<dbReference type="Gene3D" id="3.40.50.1950">
    <property type="entry name" value="Flavin prenyltransferase-like"/>
    <property type="match status" value="1"/>
</dbReference>
<name>A0A9D1CUM3_9FIRM</name>
<keyword evidence="2 5" id="KW-0285">Flavoprotein</keyword>
<evidence type="ECO:0000313" key="7">
    <source>
        <dbReference type="EMBL" id="HIQ79580.1"/>
    </source>
</evidence>
<evidence type="ECO:0000256" key="3">
    <source>
        <dbReference type="ARBA" id="ARBA00022643"/>
    </source>
</evidence>
<keyword evidence="3 5" id="KW-0288">FMN</keyword>
<organism evidence="7 8">
    <name type="scientific">Candidatus Scatomorpha intestinavium</name>
    <dbReference type="NCBI Taxonomy" id="2840922"/>
    <lineage>
        <taxon>Bacteria</taxon>
        <taxon>Bacillati</taxon>
        <taxon>Bacillota</taxon>
        <taxon>Clostridia</taxon>
        <taxon>Eubacteriales</taxon>
        <taxon>Candidatus Scatomorpha</taxon>
    </lineage>
</organism>
<keyword evidence="4 5" id="KW-0808">Transferase</keyword>
<dbReference type="GO" id="GO:0106141">
    <property type="term" value="F:flavin prenyltransferase activity"/>
    <property type="evidence" value="ECO:0007669"/>
    <property type="project" value="UniProtKB-EC"/>
</dbReference>
<sequence length="188" mass="20182">MKKRLIVGISGADGVSLGVRLLKMLNGMPEVETLLIMSRAAERNLQIECAMQPEEVRALAARVYEPEDTAAEVASGSFSTDGMIIAPCSMKTLSAVAHGYADNLLVRAADVCIKEGRKVVLMPRETPLSIIHIKNMLAAAEAGCAIVPPMLTFYNCPENIGDIADHVLGKALMQFDIIPSGFRPWGGD</sequence>
<evidence type="ECO:0000313" key="8">
    <source>
        <dbReference type="Proteomes" id="UP000824262"/>
    </source>
</evidence>
<feature type="binding site" evidence="5">
    <location>
        <position position="38"/>
    </location>
    <ligand>
        <name>FMN</name>
        <dbReference type="ChEBI" id="CHEBI:58210"/>
    </ligand>
</feature>
<dbReference type="Pfam" id="PF02441">
    <property type="entry name" value="Flavoprotein"/>
    <property type="match status" value="1"/>
</dbReference>
<dbReference type="AlphaFoldDB" id="A0A9D1CUM3"/>
<dbReference type="Proteomes" id="UP000824262">
    <property type="component" value="Unassembled WGS sequence"/>
</dbReference>
<evidence type="ECO:0000259" key="6">
    <source>
        <dbReference type="Pfam" id="PF02441"/>
    </source>
</evidence>
<accession>A0A9D1CUM3</accession>
<dbReference type="InterPro" id="IPR003382">
    <property type="entry name" value="Flavoprotein"/>
</dbReference>
<dbReference type="EMBL" id="DVGA01000114">
    <property type="protein sequence ID" value="HIQ79580.1"/>
    <property type="molecule type" value="Genomic_DNA"/>
</dbReference>
<evidence type="ECO:0000256" key="1">
    <source>
        <dbReference type="ARBA" id="ARBA00022602"/>
    </source>
</evidence>
<feature type="binding site" evidence="5">
    <location>
        <begin position="89"/>
        <end position="92"/>
    </location>
    <ligand>
        <name>FMN</name>
        <dbReference type="ChEBI" id="CHEBI:58210"/>
    </ligand>
</feature>
<protein>
    <recommendedName>
        <fullName evidence="5">Flavin prenyltransferase UbiX</fullName>
        <ecNumber evidence="5">2.5.1.129</ecNumber>
    </recommendedName>
</protein>
<comment type="catalytic activity">
    <reaction evidence="5">
        <text>dimethylallyl phosphate + FMNH2 = prenylated FMNH2 + phosphate</text>
        <dbReference type="Rhea" id="RHEA:37743"/>
        <dbReference type="ChEBI" id="CHEBI:43474"/>
        <dbReference type="ChEBI" id="CHEBI:57618"/>
        <dbReference type="ChEBI" id="CHEBI:87467"/>
        <dbReference type="ChEBI" id="CHEBI:88052"/>
        <dbReference type="EC" id="2.5.1.129"/>
    </reaction>
</comment>
<dbReference type="SUPFAM" id="SSF52507">
    <property type="entry name" value="Homo-oligomeric flavin-containing Cys decarboxylases, HFCD"/>
    <property type="match status" value="1"/>
</dbReference>
<comment type="function">
    <text evidence="5">Flavin prenyltransferase that catalyzes the synthesis of the prenylated FMN cofactor (prenyl-FMN) for 4-hydroxy-3-polyprenylbenzoic acid decarboxylase UbiD. The prenyltransferase is metal-independent and links a dimethylallyl moiety from dimethylallyl monophosphate (DMAP) to the flavin N5 and C6 atoms of FMN.</text>
</comment>
<dbReference type="InterPro" id="IPR004507">
    <property type="entry name" value="UbiX-like"/>
</dbReference>
<evidence type="ECO:0000256" key="2">
    <source>
        <dbReference type="ARBA" id="ARBA00022630"/>
    </source>
</evidence>
<reference evidence="7" key="2">
    <citation type="journal article" date="2021" name="PeerJ">
        <title>Extensive microbial diversity within the chicken gut microbiome revealed by metagenomics and culture.</title>
        <authorList>
            <person name="Gilroy R."/>
            <person name="Ravi A."/>
            <person name="Getino M."/>
            <person name="Pursley I."/>
            <person name="Horton D.L."/>
            <person name="Alikhan N.F."/>
            <person name="Baker D."/>
            <person name="Gharbi K."/>
            <person name="Hall N."/>
            <person name="Watson M."/>
            <person name="Adriaenssens E.M."/>
            <person name="Foster-Nyarko E."/>
            <person name="Jarju S."/>
            <person name="Secka A."/>
            <person name="Antonio M."/>
            <person name="Oren A."/>
            <person name="Chaudhuri R.R."/>
            <person name="La Ragione R."/>
            <person name="Hildebrand F."/>
            <person name="Pallen M.J."/>
        </authorList>
    </citation>
    <scope>NUCLEOTIDE SEQUENCE</scope>
    <source>
        <strain evidence="7">ChiBcolR7-354</strain>
    </source>
</reference>
<keyword evidence="1 5" id="KW-0637">Prenyltransferase</keyword>
<feature type="domain" description="Flavoprotein" evidence="6">
    <location>
        <begin position="3"/>
        <end position="172"/>
    </location>
</feature>
<gene>
    <name evidence="5" type="primary">ubiX</name>
    <name evidence="7" type="ORF">IAB77_10035</name>
</gene>
<feature type="binding site" evidence="5">
    <location>
        <position position="124"/>
    </location>
    <ligand>
        <name>FMN</name>
        <dbReference type="ChEBI" id="CHEBI:58210"/>
    </ligand>
</feature>
<reference evidence="7" key="1">
    <citation type="submission" date="2020-10" db="EMBL/GenBank/DDBJ databases">
        <authorList>
            <person name="Gilroy R."/>
        </authorList>
    </citation>
    <scope>NUCLEOTIDE SEQUENCE</scope>
    <source>
        <strain evidence="7">ChiBcolR7-354</strain>
    </source>
</reference>
<dbReference type="InterPro" id="IPR036551">
    <property type="entry name" value="Flavin_trans-like"/>
</dbReference>
<feature type="binding site" evidence="5">
    <location>
        <position position="154"/>
    </location>
    <ligand>
        <name>dimethylallyl phosphate</name>
        <dbReference type="ChEBI" id="CHEBI:88052"/>
    </ligand>
</feature>
<dbReference type="NCBIfam" id="TIGR00421">
    <property type="entry name" value="ubiX_pad"/>
    <property type="match status" value="1"/>
</dbReference>
<comment type="similarity">
    <text evidence="5">Belongs to the UbiX/PAD1 family.</text>
</comment>